<accession>A0A4Q7NYC7</accession>
<dbReference type="SMART" id="SM00342">
    <property type="entry name" value="HTH_ARAC"/>
    <property type="match status" value="1"/>
</dbReference>
<dbReference type="Gene3D" id="1.10.10.60">
    <property type="entry name" value="Homeodomain-like"/>
    <property type="match status" value="2"/>
</dbReference>
<evidence type="ECO:0000256" key="3">
    <source>
        <dbReference type="ARBA" id="ARBA00023163"/>
    </source>
</evidence>
<sequence>MGAEYITNTVSRKNWEPYARNHGAYYSCAGFYKCAADHRIHRRHQDFYLMMLCVGGEGELCCQGRRYAIRSGNLMFCHAGREISYRSSIKNPWSLYWVHFDLKKESGIQEMLYGPHLSPEHPVTACENRAELEEWYEKLLGFSDALADEVQTGLWQSYFLCLLYKGIGQFGHLKEKRNPHVEQTLEFLEQHFTEKTELETVGRAVGISKYHLSRLFRQEMGIPLGHYIEQRRIEYAKVLLASSSLSVGEIGERVGFGSGMYFSNVFRKAEGISPSAYRKRKNR</sequence>
<dbReference type="InterPro" id="IPR018060">
    <property type="entry name" value="HTH_AraC"/>
</dbReference>
<evidence type="ECO:0000259" key="4">
    <source>
        <dbReference type="PROSITE" id="PS01124"/>
    </source>
</evidence>
<dbReference type="InterPro" id="IPR020449">
    <property type="entry name" value="Tscrpt_reg_AraC-type_HTH"/>
</dbReference>
<organism evidence="5 6">
    <name type="scientific">Cuneatibacter caecimuris</name>
    <dbReference type="NCBI Taxonomy" id="1796618"/>
    <lineage>
        <taxon>Bacteria</taxon>
        <taxon>Bacillati</taxon>
        <taxon>Bacillota</taxon>
        <taxon>Clostridia</taxon>
        <taxon>Lachnospirales</taxon>
        <taxon>Lachnospiraceae</taxon>
        <taxon>Cuneatibacter</taxon>
    </lineage>
</organism>
<dbReference type="Pfam" id="PF02311">
    <property type="entry name" value="AraC_binding"/>
    <property type="match status" value="1"/>
</dbReference>
<dbReference type="Pfam" id="PF12833">
    <property type="entry name" value="HTH_18"/>
    <property type="match status" value="1"/>
</dbReference>
<dbReference type="InterPro" id="IPR037923">
    <property type="entry name" value="HTH-like"/>
</dbReference>
<dbReference type="EMBL" id="SGXF01000009">
    <property type="protein sequence ID" value="RZS92423.1"/>
    <property type="molecule type" value="Genomic_DNA"/>
</dbReference>
<reference evidence="5 6" key="1">
    <citation type="submission" date="2019-02" db="EMBL/GenBank/DDBJ databases">
        <title>Genomic Encyclopedia of Type Strains, Phase IV (KMG-IV): sequencing the most valuable type-strain genomes for metagenomic binning, comparative biology and taxonomic classification.</title>
        <authorList>
            <person name="Goeker M."/>
        </authorList>
    </citation>
    <scope>NUCLEOTIDE SEQUENCE [LARGE SCALE GENOMIC DNA]</scope>
    <source>
        <strain evidence="5 6">DSM 29486</strain>
    </source>
</reference>
<protein>
    <submittedName>
        <fullName evidence="5">AraC family transcriptional regulator</fullName>
    </submittedName>
</protein>
<dbReference type="PROSITE" id="PS00041">
    <property type="entry name" value="HTH_ARAC_FAMILY_1"/>
    <property type="match status" value="1"/>
</dbReference>
<keyword evidence="3" id="KW-0804">Transcription</keyword>
<dbReference type="SUPFAM" id="SSF51215">
    <property type="entry name" value="Regulatory protein AraC"/>
    <property type="match status" value="1"/>
</dbReference>
<evidence type="ECO:0000313" key="5">
    <source>
        <dbReference type="EMBL" id="RZS92423.1"/>
    </source>
</evidence>
<dbReference type="AlphaFoldDB" id="A0A4Q7NYC7"/>
<keyword evidence="1" id="KW-0805">Transcription regulation</keyword>
<gene>
    <name evidence="5" type="ORF">EV209_3137</name>
</gene>
<dbReference type="RefSeq" id="WP_130436358.1">
    <property type="nucleotide sequence ID" value="NZ_SGXF01000009.1"/>
</dbReference>
<dbReference type="OrthoDB" id="9813413at2"/>
<dbReference type="Gene3D" id="2.60.120.280">
    <property type="entry name" value="Regulatory protein AraC"/>
    <property type="match status" value="1"/>
</dbReference>
<dbReference type="Proteomes" id="UP000292927">
    <property type="component" value="Unassembled WGS sequence"/>
</dbReference>
<evidence type="ECO:0000256" key="1">
    <source>
        <dbReference type="ARBA" id="ARBA00023015"/>
    </source>
</evidence>
<dbReference type="PANTHER" id="PTHR43280:SF2">
    <property type="entry name" value="HTH-TYPE TRANSCRIPTIONAL REGULATOR EXSA"/>
    <property type="match status" value="1"/>
</dbReference>
<dbReference type="InterPro" id="IPR003313">
    <property type="entry name" value="AraC-bd"/>
</dbReference>
<keyword evidence="2" id="KW-0238">DNA-binding</keyword>
<dbReference type="GO" id="GO:0003700">
    <property type="term" value="F:DNA-binding transcription factor activity"/>
    <property type="evidence" value="ECO:0007669"/>
    <property type="project" value="InterPro"/>
</dbReference>
<dbReference type="InterPro" id="IPR018062">
    <property type="entry name" value="HTH_AraC-typ_CS"/>
</dbReference>
<evidence type="ECO:0000313" key="6">
    <source>
        <dbReference type="Proteomes" id="UP000292927"/>
    </source>
</evidence>
<name>A0A4Q7NYC7_9FIRM</name>
<keyword evidence="6" id="KW-1185">Reference proteome</keyword>
<comment type="caution">
    <text evidence="5">The sequence shown here is derived from an EMBL/GenBank/DDBJ whole genome shotgun (WGS) entry which is preliminary data.</text>
</comment>
<dbReference type="GO" id="GO:0043565">
    <property type="term" value="F:sequence-specific DNA binding"/>
    <property type="evidence" value="ECO:0007669"/>
    <property type="project" value="InterPro"/>
</dbReference>
<dbReference type="PANTHER" id="PTHR43280">
    <property type="entry name" value="ARAC-FAMILY TRANSCRIPTIONAL REGULATOR"/>
    <property type="match status" value="1"/>
</dbReference>
<dbReference type="SUPFAM" id="SSF46689">
    <property type="entry name" value="Homeodomain-like"/>
    <property type="match status" value="2"/>
</dbReference>
<evidence type="ECO:0000256" key="2">
    <source>
        <dbReference type="ARBA" id="ARBA00023125"/>
    </source>
</evidence>
<feature type="domain" description="HTH araC/xylS-type" evidence="4">
    <location>
        <begin position="182"/>
        <end position="280"/>
    </location>
</feature>
<dbReference type="PROSITE" id="PS01124">
    <property type="entry name" value="HTH_ARAC_FAMILY_2"/>
    <property type="match status" value="1"/>
</dbReference>
<proteinExistence type="predicted"/>
<dbReference type="InterPro" id="IPR009057">
    <property type="entry name" value="Homeodomain-like_sf"/>
</dbReference>
<dbReference type="CDD" id="cd06986">
    <property type="entry name" value="cupin_MmsR-like_N"/>
    <property type="match status" value="1"/>
</dbReference>
<dbReference type="PRINTS" id="PR00032">
    <property type="entry name" value="HTHARAC"/>
</dbReference>